<dbReference type="PANTHER" id="PTHR30231:SF2">
    <property type="entry name" value="RIBONUCLEASE T"/>
    <property type="match status" value="1"/>
</dbReference>
<dbReference type="InterPro" id="IPR036397">
    <property type="entry name" value="RNaseH_sf"/>
</dbReference>
<dbReference type="FunFam" id="3.30.420.10:FF:000009">
    <property type="entry name" value="Ribonuclease T"/>
    <property type="match status" value="1"/>
</dbReference>
<keyword evidence="4" id="KW-0479">Metal-binding</keyword>
<comment type="subunit">
    <text evidence="1">Homodimer.</text>
</comment>
<evidence type="ECO:0000259" key="8">
    <source>
        <dbReference type="SMART" id="SM00479"/>
    </source>
</evidence>
<evidence type="ECO:0000256" key="2">
    <source>
        <dbReference type="ARBA" id="ARBA00022694"/>
    </source>
</evidence>
<dbReference type="HAMAP" id="MF_00157">
    <property type="entry name" value="RNase_T"/>
    <property type="match status" value="1"/>
</dbReference>
<gene>
    <name evidence="9" type="ORF">MNBD_GAMMA19-163</name>
</gene>
<accession>A0A3B1AFR5</accession>
<dbReference type="GO" id="GO:0046872">
    <property type="term" value="F:metal ion binding"/>
    <property type="evidence" value="ECO:0007669"/>
    <property type="project" value="UniProtKB-KW"/>
</dbReference>
<keyword evidence="6" id="KW-0460">Magnesium</keyword>
<dbReference type="EMBL" id="UOFV01000332">
    <property type="protein sequence ID" value="VAX02652.1"/>
    <property type="molecule type" value="Genomic_DNA"/>
</dbReference>
<feature type="region of interest" description="Disordered" evidence="7">
    <location>
        <begin position="1"/>
        <end position="32"/>
    </location>
</feature>
<feature type="compositionally biased region" description="Pro residues" evidence="7">
    <location>
        <begin position="1"/>
        <end position="10"/>
    </location>
</feature>
<reference evidence="9" key="1">
    <citation type="submission" date="2018-06" db="EMBL/GenBank/DDBJ databases">
        <authorList>
            <person name="Zhirakovskaya E."/>
        </authorList>
    </citation>
    <scope>NUCLEOTIDE SEQUENCE</scope>
</reference>
<dbReference type="GO" id="GO:0005829">
    <property type="term" value="C:cytosol"/>
    <property type="evidence" value="ECO:0007669"/>
    <property type="project" value="TreeGrafter"/>
</dbReference>
<evidence type="ECO:0000256" key="3">
    <source>
        <dbReference type="ARBA" id="ARBA00022722"/>
    </source>
</evidence>
<dbReference type="CDD" id="cd06134">
    <property type="entry name" value="RNaseT"/>
    <property type="match status" value="1"/>
</dbReference>
<feature type="domain" description="Exonuclease" evidence="8">
    <location>
        <begin position="43"/>
        <end position="228"/>
    </location>
</feature>
<keyword evidence="3" id="KW-0540">Nuclease</keyword>
<dbReference type="InterPro" id="IPR013520">
    <property type="entry name" value="Ribonucl_H"/>
</dbReference>
<sequence length="234" mass="24942">MNTPTDPPSKLPTKNPDAPESPEELAASAPTGGGIARRFRGFLPVVVDVETAGFNADTDALLEIAAVPIHMDEAGLVYPGKTVSAHVEPFPGANLEASALAFTGIDPHHPLRIAEPEGKALKKIFEPIRNILKGSNCSRAILVGHNPSFDLAFVKAAVERTGIKRNPFHQFSTFDTATLAGLVYGQTVLARAIAAAGIEWNNNEAHSAVYDTEKTAELFCVIVNRWKKLGGSPI</sequence>
<dbReference type="SUPFAM" id="SSF53098">
    <property type="entry name" value="Ribonuclease H-like"/>
    <property type="match status" value="1"/>
</dbReference>
<dbReference type="NCBIfam" id="TIGR01298">
    <property type="entry name" value="RNaseT"/>
    <property type="match status" value="1"/>
</dbReference>
<evidence type="ECO:0000313" key="9">
    <source>
        <dbReference type="EMBL" id="VAX02652.1"/>
    </source>
</evidence>
<evidence type="ECO:0000256" key="6">
    <source>
        <dbReference type="ARBA" id="ARBA00022842"/>
    </source>
</evidence>
<proteinExistence type="inferred from homology"/>
<dbReference type="AlphaFoldDB" id="A0A3B1AFR5"/>
<name>A0A3B1AFR5_9ZZZZ</name>
<dbReference type="GO" id="GO:0008033">
    <property type="term" value="P:tRNA processing"/>
    <property type="evidence" value="ECO:0007669"/>
    <property type="project" value="UniProtKB-KW"/>
</dbReference>
<dbReference type="PANTHER" id="PTHR30231">
    <property type="entry name" value="DNA POLYMERASE III SUBUNIT EPSILON"/>
    <property type="match status" value="1"/>
</dbReference>
<dbReference type="InterPro" id="IPR012337">
    <property type="entry name" value="RNaseH-like_sf"/>
</dbReference>
<dbReference type="Gene3D" id="3.30.420.10">
    <property type="entry name" value="Ribonuclease H-like superfamily/Ribonuclease H"/>
    <property type="match status" value="1"/>
</dbReference>
<dbReference type="GO" id="GO:0004540">
    <property type="term" value="F:RNA nuclease activity"/>
    <property type="evidence" value="ECO:0007669"/>
    <property type="project" value="InterPro"/>
</dbReference>
<evidence type="ECO:0000256" key="7">
    <source>
        <dbReference type="SAM" id="MobiDB-lite"/>
    </source>
</evidence>
<dbReference type="GO" id="GO:0045004">
    <property type="term" value="P:DNA replication proofreading"/>
    <property type="evidence" value="ECO:0007669"/>
    <property type="project" value="TreeGrafter"/>
</dbReference>
<keyword evidence="5" id="KW-0378">Hydrolase</keyword>
<dbReference type="Pfam" id="PF00929">
    <property type="entry name" value="RNase_T"/>
    <property type="match status" value="1"/>
</dbReference>
<evidence type="ECO:0000256" key="4">
    <source>
        <dbReference type="ARBA" id="ARBA00022723"/>
    </source>
</evidence>
<keyword evidence="2" id="KW-0819">tRNA processing</keyword>
<dbReference type="SMART" id="SM00479">
    <property type="entry name" value="EXOIII"/>
    <property type="match status" value="1"/>
</dbReference>
<dbReference type="InterPro" id="IPR005987">
    <property type="entry name" value="RNase_T"/>
</dbReference>
<evidence type="ECO:0000256" key="5">
    <source>
        <dbReference type="ARBA" id="ARBA00022801"/>
    </source>
</evidence>
<evidence type="ECO:0000256" key="1">
    <source>
        <dbReference type="ARBA" id="ARBA00011738"/>
    </source>
</evidence>
<dbReference type="GO" id="GO:0008408">
    <property type="term" value="F:3'-5' exonuclease activity"/>
    <property type="evidence" value="ECO:0007669"/>
    <property type="project" value="TreeGrafter"/>
</dbReference>
<organism evidence="9">
    <name type="scientific">hydrothermal vent metagenome</name>
    <dbReference type="NCBI Taxonomy" id="652676"/>
    <lineage>
        <taxon>unclassified sequences</taxon>
        <taxon>metagenomes</taxon>
        <taxon>ecological metagenomes</taxon>
    </lineage>
</organism>
<protein>
    <submittedName>
        <fullName evidence="9">Ribonuclease T</fullName>
    </submittedName>
</protein>
<dbReference type="GO" id="GO:0003676">
    <property type="term" value="F:nucleic acid binding"/>
    <property type="evidence" value="ECO:0007669"/>
    <property type="project" value="InterPro"/>
</dbReference>